<accession>A0A9W6YEA9</accession>
<reference evidence="3" key="1">
    <citation type="submission" date="2023-04" db="EMBL/GenBank/DDBJ databases">
        <title>Phytophthora lilii NBRC 32176.</title>
        <authorList>
            <person name="Ichikawa N."/>
            <person name="Sato H."/>
            <person name="Tonouchi N."/>
        </authorList>
    </citation>
    <scope>NUCLEOTIDE SEQUENCE</scope>
    <source>
        <strain evidence="3">NBRC 32176</strain>
    </source>
</reference>
<evidence type="ECO:0000256" key="2">
    <source>
        <dbReference type="SAM" id="SignalP"/>
    </source>
</evidence>
<name>A0A9W6YEA9_9STRA</name>
<dbReference type="AlphaFoldDB" id="A0A9W6YEA9"/>
<evidence type="ECO:0000313" key="4">
    <source>
        <dbReference type="Proteomes" id="UP001165083"/>
    </source>
</evidence>
<dbReference type="InterPro" id="IPR012334">
    <property type="entry name" value="Pectin_lyas_fold"/>
</dbReference>
<keyword evidence="4" id="KW-1185">Reference proteome</keyword>
<feature type="compositionally biased region" description="Low complexity" evidence="1">
    <location>
        <begin position="21"/>
        <end position="35"/>
    </location>
</feature>
<evidence type="ECO:0000313" key="3">
    <source>
        <dbReference type="EMBL" id="GMF65304.1"/>
    </source>
</evidence>
<keyword evidence="2" id="KW-0732">Signal</keyword>
<organism evidence="3 4">
    <name type="scientific">Phytophthora lilii</name>
    <dbReference type="NCBI Taxonomy" id="2077276"/>
    <lineage>
        <taxon>Eukaryota</taxon>
        <taxon>Sar</taxon>
        <taxon>Stramenopiles</taxon>
        <taxon>Oomycota</taxon>
        <taxon>Peronosporomycetes</taxon>
        <taxon>Peronosporales</taxon>
        <taxon>Peronosporaceae</taxon>
        <taxon>Phytophthora</taxon>
    </lineage>
</organism>
<dbReference type="Gene3D" id="2.160.20.10">
    <property type="entry name" value="Single-stranded right-handed beta-helix, Pectin lyase-like"/>
    <property type="match status" value="1"/>
</dbReference>
<dbReference type="InterPro" id="IPR011050">
    <property type="entry name" value="Pectin_lyase_fold/virulence"/>
</dbReference>
<evidence type="ECO:0000256" key="1">
    <source>
        <dbReference type="SAM" id="MobiDB-lite"/>
    </source>
</evidence>
<dbReference type="SUPFAM" id="SSF51126">
    <property type="entry name" value="Pectin lyase-like"/>
    <property type="match status" value="1"/>
</dbReference>
<proteinExistence type="predicted"/>
<sequence length="66" mass="6418">MRSAFFLEFAAIVVAAATVSSAATSTGSSTGFAAGTTGGGSATPVYPTTVDELSSYLSDDDSDGTA</sequence>
<feature type="signal peptide" evidence="2">
    <location>
        <begin position="1"/>
        <end position="22"/>
    </location>
</feature>
<comment type="caution">
    <text evidence="3">The sequence shown here is derived from an EMBL/GenBank/DDBJ whole genome shotgun (WGS) entry which is preliminary data.</text>
</comment>
<dbReference type="Proteomes" id="UP001165083">
    <property type="component" value="Unassembled WGS sequence"/>
</dbReference>
<protein>
    <submittedName>
        <fullName evidence="3">Unnamed protein product</fullName>
    </submittedName>
</protein>
<feature type="region of interest" description="Disordered" evidence="1">
    <location>
        <begin position="21"/>
        <end position="45"/>
    </location>
</feature>
<gene>
    <name evidence="3" type="ORF">Plil01_001798900</name>
</gene>
<feature type="chain" id="PRO_5040998982" evidence="2">
    <location>
        <begin position="23"/>
        <end position="66"/>
    </location>
</feature>
<dbReference type="EMBL" id="BSXW01012460">
    <property type="protein sequence ID" value="GMF65304.1"/>
    <property type="molecule type" value="Genomic_DNA"/>
</dbReference>